<evidence type="ECO:0000256" key="1">
    <source>
        <dbReference type="ARBA" id="ARBA00001974"/>
    </source>
</evidence>
<dbReference type="InterPro" id="IPR050416">
    <property type="entry name" value="FAD-linked_Oxidoreductase"/>
</dbReference>
<gene>
    <name evidence="8" type="ORF">OCU04_007428</name>
</gene>
<evidence type="ECO:0000313" key="9">
    <source>
        <dbReference type="Proteomes" id="UP001152300"/>
    </source>
</evidence>
<feature type="domain" description="FAD-binding PCMH-type" evidence="7">
    <location>
        <begin position="128"/>
        <end position="306"/>
    </location>
</feature>
<dbReference type="InterPro" id="IPR006094">
    <property type="entry name" value="Oxid_FAD_bind_N"/>
</dbReference>
<evidence type="ECO:0000313" key="8">
    <source>
        <dbReference type="EMBL" id="KAJ8063556.1"/>
    </source>
</evidence>
<keyword evidence="6" id="KW-0732">Signal</keyword>
<keyword evidence="5" id="KW-0560">Oxidoreductase</keyword>
<dbReference type="SUPFAM" id="SSF56176">
    <property type="entry name" value="FAD-binding/transporter-associated domain-like"/>
    <property type="match status" value="1"/>
</dbReference>
<dbReference type="OrthoDB" id="9983560at2759"/>
<dbReference type="PANTHER" id="PTHR42973:SF39">
    <property type="entry name" value="FAD-BINDING PCMH-TYPE DOMAIN-CONTAINING PROTEIN"/>
    <property type="match status" value="1"/>
</dbReference>
<dbReference type="PROSITE" id="PS51387">
    <property type="entry name" value="FAD_PCMH"/>
    <property type="match status" value="1"/>
</dbReference>
<dbReference type="Pfam" id="PF08031">
    <property type="entry name" value="BBE"/>
    <property type="match status" value="1"/>
</dbReference>
<dbReference type="InterPro" id="IPR016166">
    <property type="entry name" value="FAD-bd_PCMH"/>
</dbReference>
<accession>A0A9X0DHB6</accession>
<comment type="caution">
    <text evidence="8">The sequence shown here is derived from an EMBL/GenBank/DDBJ whole genome shotgun (WGS) entry which is preliminary data.</text>
</comment>
<keyword evidence="3" id="KW-0285">Flavoprotein</keyword>
<dbReference type="InterPro" id="IPR016169">
    <property type="entry name" value="FAD-bd_PCMH_sub2"/>
</dbReference>
<comment type="similarity">
    <text evidence="2">Belongs to the oxygen-dependent FAD-linked oxidoreductase family.</text>
</comment>
<evidence type="ECO:0000256" key="3">
    <source>
        <dbReference type="ARBA" id="ARBA00022630"/>
    </source>
</evidence>
<keyword evidence="9" id="KW-1185">Reference proteome</keyword>
<evidence type="ECO:0000259" key="7">
    <source>
        <dbReference type="PROSITE" id="PS51387"/>
    </source>
</evidence>
<evidence type="ECO:0000256" key="4">
    <source>
        <dbReference type="ARBA" id="ARBA00022827"/>
    </source>
</evidence>
<keyword evidence="4" id="KW-0274">FAD</keyword>
<feature type="signal peptide" evidence="6">
    <location>
        <begin position="1"/>
        <end position="24"/>
    </location>
</feature>
<evidence type="ECO:0000256" key="5">
    <source>
        <dbReference type="ARBA" id="ARBA00023002"/>
    </source>
</evidence>
<dbReference type="InterPro" id="IPR012951">
    <property type="entry name" value="BBE"/>
</dbReference>
<sequence length="582" mass="63004">MHAKMLSCINTLAVISTFLVIAAASGNESTTVPACRYMPGDAVWPSDEEWEKLNQTIGGRLIRGVPLAQPCSDPGYDPTICTMLADEWEDQEPYIRDPVNIMSPYWQNNSCSPFSQYLGPNGTGTCTLGNVAQYAINVSDAATVVAGLQFATEKNIRVTIKNTGHDQLGRSAGKGSLALWMHNLNGKSFFNYSSAHYTGPALRAGAGVQVLEAYEVASEHGLRVTGGSCPTVGLAGGWLPGGGHGPLTSAYGLGADNALEFEVVTANGSLLTATPTQNEDLYWALSGGGPGNYAVVLSVTVKAHADGPVAGSTFLIENSNPEAFWSAVRAWLKHLLVLDTIPGLKTIIDLTNEYFILDFATWPGATADDLTTALLPFLDELKTLNISLSTNETNVFPTFLEHYNYFVGADPIPNNLSVNDRLIPRSLVEDDTKLQEFVNAVRAIVSNYSDAEFVFLASNVTYKRIGGTRGFNSVLPAWRDSLFAMNFGLTLADNATWDVMRDNQATINGWQDGFRALTPGGGSYMNEATFDNPEYKWDYFGENYDKLNAIKNKYDAEHILWTHAAVGSDALSVAEDGRLCYA</sequence>
<proteinExistence type="inferred from homology"/>
<comment type="cofactor">
    <cofactor evidence="1">
        <name>FAD</name>
        <dbReference type="ChEBI" id="CHEBI:57692"/>
    </cofactor>
</comment>
<dbReference type="Proteomes" id="UP001152300">
    <property type="component" value="Unassembled WGS sequence"/>
</dbReference>
<name>A0A9X0DHB6_9HELO</name>
<reference evidence="8" key="1">
    <citation type="submission" date="2022-11" db="EMBL/GenBank/DDBJ databases">
        <title>Genome Resource of Sclerotinia nivalis Strain SnTB1, a Plant Pathogen Isolated from American Ginseng.</title>
        <authorList>
            <person name="Fan S."/>
        </authorList>
    </citation>
    <scope>NUCLEOTIDE SEQUENCE</scope>
    <source>
        <strain evidence="8">SnTB1</strain>
    </source>
</reference>
<dbReference type="GO" id="GO:0071949">
    <property type="term" value="F:FAD binding"/>
    <property type="evidence" value="ECO:0007669"/>
    <property type="project" value="InterPro"/>
</dbReference>
<dbReference type="Pfam" id="PF01565">
    <property type="entry name" value="FAD_binding_4"/>
    <property type="match status" value="1"/>
</dbReference>
<dbReference type="GO" id="GO:0016491">
    <property type="term" value="F:oxidoreductase activity"/>
    <property type="evidence" value="ECO:0007669"/>
    <property type="project" value="UniProtKB-KW"/>
</dbReference>
<dbReference type="PANTHER" id="PTHR42973">
    <property type="entry name" value="BINDING OXIDOREDUCTASE, PUTATIVE (AFU_ORTHOLOGUE AFUA_1G17690)-RELATED"/>
    <property type="match status" value="1"/>
</dbReference>
<evidence type="ECO:0000256" key="2">
    <source>
        <dbReference type="ARBA" id="ARBA00005466"/>
    </source>
</evidence>
<feature type="chain" id="PRO_5040862099" description="FAD-binding PCMH-type domain-containing protein" evidence="6">
    <location>
        <begin position="25"/>
        <end position="582"/>
    </location>
</feature>
<organism evidence="8 9">
    <name type="scientific">Sclerotinia nivalis</name>
    <dbReference type="NCBI Taxonomy" id="352851"/>
    <lineage>
        <taxon>Eukaryota</taxon>
        <taxon>Fungi</taxon>
        <taxon>Dikarya</taxon>
        <taxon>Ascomycota</taxon>
        <taxon>Pezizomycotina</taxon>
        <taxon>Leotiomycetes</taxon>
        <taxon>Helotiales</taxon>
        <taxon>Sclerotiniaceae</taxon>
        <taxon>Sclerotinia</taxon>
    </lineage>
</organism>
<evidence type="ECO:0000256" key="6">
    <source>
        <dbReference type="SAM" id="SignalP"/>
    </source>
</evidence>
<protein>
    <recommendedName>
        <fullName evidence="7">FAD-binding PCMH-type domain-containing protein</fullName>
    </recommendedName>
</protein>
<dbReference type="Gene3D" id="3.30.465.10">
    <property type="match status" value="2"/>
</dbReference>
<dbReference type="InterPro" id="IPR036318">
    <property type="entry name" value="FAD-bd_PCMH-like_sf"/>
</dbReference>
<dbReference type="EMBL" id="JAPEIS010000008">
    <property type="protein sequence ID" value="KAJ8063556.1"/>
    <property type="molecule type" value="Genomic_DNA"/>
</dbReference>
<dbReference type="AlphaFoldDB" id="A0A9X0DHB6"/>